<protein>
    <recommendedName>
        <fullName evidence="1">Peptidase M28 domain-containing protein</fullName>
    </recommendedName>
</protein>
<dbReference type="Gene3D" id="3.40.630.10">
    <property type="entry name" value="Zn peptidases"/>
    <property type="match status" value="2"/>
</dbReference>
<accession>A0A2A2GD50</accession>
<dbReference type="PANTHER" id="PTHR12147:SF26">
    <property type="entry name" value="PEPTIDASE M28 DOMAIN-CONTAINING PROTEIN"/>
    <property type="match status" value="1"/>
</dbReference>
<dbReference type="GO" id="GO:0008235">
    <property type="term" value="F:metalloexopeptidase activity"/>
    <property type="evidence" value="ECO:0007669"/>
    <property type="project" value="InterPro"/>
</dbReference>
<sequence length="588" mass="65479">MKLLAPPKQIRTKKERALLMKMHLQAVFIGLLIFTVSCAGSGPSSQDQPSEPVTDTERLLNFQQEISADYLKPHLTAFAHDTMKGRETGTPAEKKAAYFLAKEYEKLGLTPVGDNGSYFQNFELNASKSDSLVFELYKKDNSSKELIDRSVANSNQTANFSRLFGGTDTLRGQIVFAGFGINDQERGVTHLDGVDPKGKWVMVFQNAPKVVDGDTLINPKIDARARFQMIMQQGASGILTIPVKEPQEFNVIAQKMQGSFGETGRMSLAYRESESSLSGFSGGYNIVKPELAAQLLGLNSVEELTEHRKNLIDNITDFQAKELSYELTQIPYSSTETINSRNVLAFHEGADPELKDEVVVLTSHYDHVGIGEPDSTGDHIYNGADDDGSGTIGLLNIAKAFAEAEKNGIKPKRSILFLNVSAEEKGLLGSRYYSDHPVFPMEKTVANLNTDMIGRIDSTHKSEGIEKYAYIIGAELISSDLDSLISVANKQSGQIKLNKRYNDLNDPQQFYRRSDHWHFGRKKVPFAFFFSGIHEDYHRPSDEVHKIRFEKMASILQTMYATTVMIANTDNPPAVDNQQFIEITKSDN</sequence>
<reference evidence="2 3" key="1">
    <citation type="submission" date="2017-08" db="EMBL/GenBank/DDBJ databases">
        <title>Aliifodinibius alkalisoli sp. nov., isolated from saline alkaline soil.</title>
        <authorList>
            <person name="Liu D."/>
            <person name="Zhang G."/>
        </authorList>
    </citation>
    <scope>NUCLEOTIDE SEQUENCE [LARGE SCALE GENOMIC DNA]</scope>
    <source>
        <strain evidence="2 3">WN023</strain>
    </source>
</reference>
<comment type="caution">
    <text evidence="2">The sequence shown here is derived from an EMBL/GenBank/DDBJ whole genome shotgun (WGS) entry which is preliminary data.</text>
</comment>
<dbReference type="GO" id="GO:0006508">
    <property type="term" value="P:proteolysis"/>
    <property type="evidence" value="ECO:0007669"/>
    <property type="project" value="InterPro"/>
</dbReference>
<dbReference type="Pfam" id="PF04389">
    <property type="entry name" value="Peptidase_M28"/>
    <property type="match status" value="1"/>
</dbReference>
<dbReference type="AlphaFoldDB" id="A0A2A2GD50"/>
<dbReference type="EMBL" id="NSKE01000003">
    <property type="protein sequence ID" value="PAU94712.1"/>
    <property type="molecule type" value="Genomic_DNA"/>
</dbReference>
<evidence type="ECO:0000313" key="3">
    <source>
        <dbReference type="Proteomes" id="UP000218831"/>
    </source>
</evidence>
<dbReference type="SUPFAM" id="SSF53187">
    <property type="entry name" value="Zn-dependent exopeptidases"/>
    <property type="match status" value="1"/>
</dbReference>
<dbReference type="InterPro" id="IPR007484">
    <property type="entry name" value="Peptidase_M28"/>
</dbReference>
<name>A0A2A2GD50_9BACT</name>
<evidence type="ECO:0000313" key="2">
    <source>
        <dbReference type="EMBL" id="PAU94712.1"/>
    </source>
</evidence>
<gene>
    <name evidence="2" type="ORF">CK503_04355</name>
</gene>
<dbReference type="InterPro" id="IPR045175">
    <property type="entry name" value="M28_fam"/>
</dbReference>
<organism evidence="2 3">
    <name type="scientific">Fodinibius salipaludis</name>
    <dbReference type="NCBI Taxonomy" id="2032627"/>
    <lineage>
        <taxon>Bacteria</taxon>
        <taxon>Pseudomonadati</taxon>
        <taxon>Balneolota</taxon>
        <taxon>Balneolia</taxon>
        <taxon>Balneolales</taxon>
        <taxon>Balneolaceae</taxon>
        <taxon>Fodinibius</taxon>
    </lineage>
</organism>
<dbReference type="Proteomes" id="UP000218831">
    <property type="component" value="Unassembled WGS sequence"/>
</dbReference>
<keyword evidence="3" id="KW-1185">Reference proteome</keyword>
<dbReference type="OrthoDB" id="9778250at2"/>
<proteinExistence type="predicted"/>
<dbReference type="PANTHER" id="PTHR12147">
    <property type="entry name" value="METALLOPEPTIDASE M28 FAMILY MEMBER"/>
    <property type="match status" value="1"/>
</dbReference>
<feature type="domain" description="Peptidase M28" evidence="1">
    <location>
        <begin position="342"/>
        <end position="561"/>
    </location>
</feature>
<evidence type="ECO:0000259" key="1">
    <source>
        <dbReference type="Pfam" id="PF04389"/>
    </source>
</evidence>